<sequence length="42" mass="4731">MFVPSELLNLVSFQIIQPEFGSPCKLILFGFILYCSGHPKTD</sequence>
<reference evidence="1" key="1">
    <citation type="submission" date="2018-02" db="EMBL/GenBank/DDBJ databases">
        <title>Rhizophora mucronata_Transcriptome.</title>
        <authorList>
            <person name="Meera S.P."/>
            <person name="Sreeshan A."/>
            <person name="Augustine A."/>
        </authorList>
    </citation>
    <scope>NUCLEOTIDE SEQUENCE</scope>
    <source>
        <tissue evidence="1">Leaf</tissue>
    </source>
</reference>
<organism evidence="1">
    <name type="scientific">Rhizophora mucronata</name>
    <name type="common">Asiatic mangrove</name>
    <dbReference type="NCBI Taxonomy" id="61149"/>
    <lineage>
        <taxon>Eukaryota</taxon>
        <taxon>Viridiplantae</taxon>
        <taxon>Streptophyta</taxon>
        <taxon>Embryophyta</taxon>
        <taxon>Tracheophyta</taxon>
        <taxon>Spermatophyta</taxon>
        <taxon>Magnoliopsida</taxon>
        <taxon>eudicotyledons</taxon>
        <taxon>Gunneridae</taxon>
        <taxon>Pentapetalae</taxon>
        <taxon>rosids</taxon>
        <taxon>fabids</taxon>
        <taxon>Malpighiales</taxon>
        <taxon>Rhizophoraceae</taxon>
        <taxon>Rhizophora</taxon>
    </lineage>
</organism>
<dbReference type="AlphaFoldDB" id="A0A2P2P2W6"/>
<dbReference type="EMBL" id="GGEC01068588">
    <property type="protein sequence ID" value="MBX49072.1"/>
    <property type="molecule type" value="Transcribed_RNA"/>
</dbReference>
<name>A0A2P2P2W6_RHIMU</name>
<accession>A0A2P2P2W6</accession>
<evidence type="ECO:0000313" key="1">
    <source>
        <dbReference type="EMBL" id="MBX49072.1"/>
    </source>
</evidence>
<protein>
    <submittedName>
        <fullName evidence="1">Uncharacterized protein</fullName>
    </submittedName>
</protein>
<proteinExistence type="predicted"/>